<dbReference type="InterPro" id="IPR036412">
    <property type="entry name" value="HAD-like_sf"/>
</dbReference>
<organism evidence="1 2">
    <name type="scientific">Kytococcus aerolatus</name>
    <dbReference type="NCBI Taxonomy" id="592308"/>
    <lineage>
        <taxon>Bacteria</taxon>
        <taxon>Bacillati</taxon>
        <taxon>Actinomycetota</taxon>
        <taxon>Actinomycetes</taxon>
        <taxon>Micrococcales</taxon>
        <taxon>Kytococcaceae</taxon>
        <taxon>Kytococcus</taxon>
    </lineage>
</organism>
<protein>
    <submittedName>
        <fullName evidence="1">Haloacid Dehalogenase Superfamily Class (Subfamily) IIA</fullName>
    </submittedName>
</protein>
<gene>
    <name evidence="1" type="ORF">SAMN05445756_1402</name>
</gene>
<dbReference type="AlphaFoldDB" id="A0A212TZ66"/>
<dbReference type="Gene3D" id="3.40.50.1000">
    <property type="entry name" value="HAD superfamily/HAD-like"/>
    <property type="match status" value="2"/>
</dbReference>
<dbReference type="InterPro" id="IPR023214">
    <property type="entry name" value="HAD_sf"/>
</dbReference>
<dbReference type="GO" id="GO:0005737">
    <property type="term" value="C:cytoplasm"/>
    <property type="evidence" value="ECO:0007669"/>
    <property type="project" value="TreeGrafter"/>
</dbReference>
<reference evidence="1 2" key="1">
    <citation type="submission" date="2017-06" db="EMBL/GenBank/DDBJ databases">
        <authorList>
            <person name="Kim H.J."/>
            <person name="Triplett B.A."/>
        </authorList>
    </citation>
    <scope>NUCLEOTIDE SEQUENCE [LARGE SCALE GENOMIC DNA]</scope>
    <source>
        <strain evidence="1 2">DSM 22179</strain>
    </source>
</reference>
<dbReference type="PANTHER" id="PTHR19288:SF46">
    <property type="entry name" value="HALOACID DEHALOGENASE-LIKE HYDROLASE DOMAIN-CONTAINING PROTEIN 2"/>
    <property type="match status" value="1"/>
</dbReference>
<dbReference type="RefSeq" id="WP_159461885.1">
    <property type="nucleotide sequence ID" value="NZ_FYEZ01000002.1"/>
</dbReference>
<sequence length="284" mass="28628">MSSVRGVICDVDGVVHAGSAVFTEAVEALNAWQAAGIAAVFLTNNASRFPSELAARLRADGVECTADQVVTGAVVGAQTLAEEVPPGTAVLVAGSPALREAAQQAGLTVTGDPTAAGAVLQGYFPGLTAGELHDAARAITGGARWVATNGDLTLPTEWGAAPGNGAYVQAVARATGVAPRITGKPETPAYRTAWKALAARVRESLPAGTSSTGLLPHQVLAIGDRLETDIAGGNAAGLRTVLVTTGVHGRQDVEAARAAGDVERVPEQVVDGFGQIDLTARGQA</sequence>
<dbReference type="SUPFAM" id="SSF56784">
    <property type="entry name" value="HAD-like"/>
    <property type="match status" value="1"/>
</dbReference>
<dbReference type="EMBL" id="FYEZ01000002">
    <property type="protein sequence ID" value="SNC71269.1"/>
    <property type="molecule type" value="Genomic_DNA"/>
</dbReference>
<dbReference type="Pfam" id="PF13242">
    <property type="entry name" value="Hydrolase_like"/>
    <property type="match status" value="1"/>
</dbReference>
<evidence type="ECO:0000313" key="2">
    <source>
        <dbReference type="Proteomes" id="UP000198122"/>
    </source>
</evidence>
<dbReference type="NCBIfam" id="TIGR01460">
    <property type="entry name" value="HAD-SF-IIA"/>
    <property type="match status" value="1"/>
</dbReference>
<dbReference type="PANTHER" id="PTHR19288">
    <property type="entry name" value="4-NITROPHENYLPHOSPHATASE-RELATED"/>
    <property type="match status" value="1"/>
</dbReference>
<dbReference type="OrthoDB" id="3400930at2"/>
<dbReference type="GO" id="GO:0016791">
    <property type="term" value="F:phosphatase activity"/>
    <property type="evidence" value="ECO:0007669"/>
    <property type="project" value="TreeGrafter"/>
</dbReference>
<keyword evidence="2" id="KW-1185">Reference proteome</keyword>
<dbReference type="Proteomes" id="UP000198122">
    <property type="component" value="Unassembled WGS sequence"/>
</dbReference>
<proteinExistence type="predicted"/>
<name>A0A212TZ66_9MICO</name>
<accession>A0A212TZ66</accession>
<dbReference type="Pfam" id="PF13344">
    <property type="entry name" value="Hydrolase_6"/>
    <property type="match status" value="1"/>
</dbReference>
<dbReference type="InterPro" id="IPR006357">
    <property type="entry name" value="HAD-SF_hydro_IIA"/>
</dbReference>
<evidence type="ECO:0000313" key="1">
    <source>
        <dbReference type="EMBL" id="SNC71269.1"/>
    </source>
</evidence>